<reference evidence="1 2" key="1">
    <citation type="submission" date="2020-08" db="EMBL/GenBank/DDBJ databases">
        <title>Plant Genome Project.</title>
        <authorList>
            <person name="Zhang R.-G."/>
        </authorList>
    </citation>
    <scope>NUCLEOTIDE SEQUENCE [LARGE SCALE GENOMIC DNA]</scope>
    <source>
        <tissue evidence="1">Rhizome</tissue>
    </source>
</reference>
<dbReference type="GO" id="GO:0007143">
    <property type="term" value="P:female meiotic nuclear division"/>
    <property type="evidence" value="ECO:0007669"/>
    <property type="project" value="InterPro"/>
</dbReference>
<accession>A0A8J5LRT6</accession>
<dbReference type="GO" id="GO:0007140">
    <property type="term" value="P:male meiotic nuclear division"/>
    <property type="evidence" value="ECO:0007669"/>
    <property type="project" value="InterPro"/>
</dbReference>
<organism evidence="1 2">
    <name type="scientific">Zingiber officinale</name>
    <name type="common">Ginger</name>
    <name type="synonym">Amomum zingiber</name>
    <dbReference type="NCBI Taxonomy" id="94328"/>
    <lineage>
        <taxon>Eukaryota</taxon>
        <taxon>Viridiplantae</taxon>
        <taxon>Streptophyta</taxon>
        <taxon>Embryophyta</taxon>
        <taxon>Tracheophyta</taxon>
        <taxon>Spermatophyta</taxon>
        <taxon>Magnoliopsida</taxon>
        <taxon>Liliopsida</taxon>
        <taxon>Zingiberales</taxon>
        <taxon>Zingiberaceae</taxon>
        <taxon>Zingiber</taxon>
    </lineage>
</organism>
<comment type="caution">
    <text evidence="1">The sequence shown here is derived from an EMBL/GenBank/DDBJ whole genome shotgun (WGS) entry which is preliminary data.</text>
</comment>
<dbReference type="EMBL" id="JACMSC010000001">
    <property type="protein sequence ID" value="KAG6536054.1"/>
    <property type="molecule type" value="Genomic_DNA"/>
</dbReference>
<dbReference type="OrthoDB" id="1913204at2759"/>
<sequence>MDFHRNIVDNDAWQWQEDETCVYRDYHLGLRQRFWDGNNQKTDSLSYAMPNQTPIPNSTGLGLDISDLRDKAKKNLREENEEPRLKRRRALFTCDADAENSAPMDTWSENLDWNPTSSDEGFLFSNEVLDQPLDEWLDNYLNDSEMSSSKSEQIKPIIDVSDFLNGEPDTVTTAFPKPINSATLKISRGVISPTNYRTRLTSSVAIPFTFIKPCEARGHSTLEDINQRIHAPPMKPRIEMHNDTAVGYSTSPFSGKPVIVKTKILTEGGKGSITVLRTKG</sequence>
<dbReference type="AlphaFoldDB" id="A0A8J5LRT6"/>
<dbReference type="InterPro" id="IPR039933">
    <property type="entry name" value="XRI1"/>
</dbReference>
<dbReference type="Proteomes" id="UP000734854">
    <property type="component" value="Unassembled WGS sequence"/>
</dbReference>
<name>A0A8J5LRT6_ZINOF</name>
<dbReference type="PANTHER" id="PTHR33385">
    <property type="entry name" value="PROTEIN XRI1"/>
    <property type="match status" value="1"/>
</dbReference>
<dbReference type="PANTHER" id="PTHR33385:SF4">
    <property type="entry name" value="PROTEIN XRI1"/>
    <property type="match status" value="1"/>
</dbReference>
<evidence type="ECO:0000313" key="1">
    <source>
        <dbReference type="EMBL" id="KAG6536054.1"/>
    </source>
</evidence>
<keyword evidence="2" id="KW-1185">Reference proteome</keyword>
<protein>
    <recommendedName>
        <fullName evidence="3">Protein XRI1</fullName>
    </recommendedName>
</protein>
<gene>
    <name evidence="1" type="ORF">ZIOFF_001092</name>
</gene>
<evidence type="ECO:0008006" key="3">
    <source>
        <dbReference type="Google" id="ProtNLM"/>
    </source>
</evidence>
<evidence type="ECO:0000313" key="2">
    <source>
        <dbReference type="Proteomes" id="UP000734854"/>
    </source>
</evidence>
<proteinExistence type="predicted"/>